<dbReference type="PANTHER" id="PTHR45436">
    <property type="entry name" value="SENSOR HISTIDINE KINASE YKOH"/>
    <property type="match status" value="1"/>
</dbReference>
<dbReference type="InterPro" id="IPR036890">
    <property type="entry name" value="HATPase_C_sf"/>
</dbReference>
<comment type="caution">
    <text evidence="10">The sequence shown here is derived from an EMBL/GenBank/DDBJ whole genome shotgun (WGS) entry which is preliminary data.</text>
</comment>
<evidence type="ECO:0000256" key="8">
    <source>
        <dbReference type="SAM" id="Phobius"/>
    </source>
</evidence>
<dbReference type="CDD" id="cd00082">
    <property type="entry name" value="HisKA"/>
    <property type="match status" value="1"/>
</dbReference>
<keyword evidence="8" id="KW-0472">Membrane</keyword>
<dbReference type="PANTHER" id="PTHR45436:SF5">
    <property type="entry name" value="SENSOR HISTIDINE KINASE TRCS"/>
    <property type="match status" value="1"/>
</dbReference>
<evidence type="ECO:0000256" key="2">
    <source>
        <dbReference type="ARBA" id="ARBA00012438"/>
    </source>
</evidence>
<dbReference type="EC" id="2.7.13.3" evidence="2"/>
<organism evidence="10 11">
    <name type="scientific">Sphingobacterium kitahiroshimense</name>
    <dbReference type="NCBI Taxonomy" id="470446"/>
    <lineage>
        <taxon>Bacteria</taxon>
        <taxon>Pseudomonadati</taxon>
        <taxon>Bacteroidota</taxon>
        <taxon>Sphingobacteriia</taxon>
        <taxon>Sphingobacteriales</taxon>
        <taxon>Sphingobacteriaceae</taxon>
        <taxon>Sphingobacterium</taxon>
    </lineage>
</organism>
<evidence type="ECO:0000313" key="11">
    <source>
        <dbReference type="Proteomes" id="UP001409291"/>
    </source>
</evidence>
<name>A0ABV0BMF8_9SPHI</name>
<feature type="domain" description="Histidine kinase" evidence="9">
    <location>
        <begin position="238"/>
        <end position="444"/>
    </location>
</feature>
<keyword evidence="3" id="KW-0597">Phosphoprotein</keyword>
<dbReference type="InterPro" id="IPR003661">
    <property type="entry name" value="HisK_dim/P_dom"/>
</dbReference>
<dbReference type="InterPro" id="IPR005467">
    <property type="entry name" value="His_kinase_dom"/>
</dbReference>
<comment type="catalytic activity">
    <reaction evidence="1">
        <text>ATP + protein L-histidine = ADP + protein N-phospho-L-histidine.</text>
        <dbReference type="EC" id="2.7.13.3"/>
    </reaction>
</comment>
<keyword evidence="7 8" id="KW-1133">Transmembrane helix</keyword>
<keyword evidence="11" id="KW-1185">Reference proteome</keyword>
<dbReference type="InterPro" id="IPR003594">
    <property type="entry name" value="HATPase_dom"/>
</dbReference>
<evidence type="ECO:0000259" key="9">
    <source>
        <dbReference type="PROSITE" id="PS50109"/>
    </source>
</evidence>
<dbReference type="InterPro" id="IPR050428">
    <property type="entry name" value="TCS_sensor_his_kinase"/>
</dbReference>
<sequence>MNLKNRLSIYAAFIFGVIILIASTIIYVSFYTKMESQEFRNLESKTLLSALFYLEKDEVSFIEHESIKNQLQKNISKRNILVVDSLNRRYDGLMEDDAPVSSDFFDLVRKQDEAQLKTDAFFYNGLFYHDNEGDFVIVTRASTVEFQDQMKLLLHILLAVSLIGLILILIFSQFLGNIAYDPILKMISQIKKKDNQNFNEPIVLNKSYQEVQELVDTYNHFVEKLSQTFSIQKNFIDYVSHELRTPLAAILGTLEVSKQKPRTVEEHELVNLQLKRYTEDLRDTIDHMMILSGAKTNFETKIIRIDEVLWEIIEQLTLVHGAQISVDIQVADTDILKIDANDKLLQLAVQNIILNAVKYSNNQPIVVHLKSHSGKLLVEIIDQGIGILPEELIRVTENFYRGENAHGYTGKGIGLSLANVIFKLHHIRMDISSSTKGTIVSLYF</sequence>
<evidence type="ECO:0000256" key="1">
    <source>
        <dbReference type="ARBA" id="ARBA00000085"/>
    </source>
</evidence>
<dbReference type="PROSITE" id="PS50109">
    <property type="entry name" value="HIS_KIN"/>
    <property type="match status" value="1"/>
</dbReference>
<evidence type="ECO:0000256" key="6">
    <source>
        <dbReference type="ARBA" id="ARBA00022777"/>
    </source>
</evidence>
<reference evidence="10 11" key="1">
    <citation type="submission" date="2024-04" db="EMBL/GenBank/DDBJ databases">
        <title>WGS of bacteria from Torrens River.</title>
        <authorList>
            <person name="Wyrsch E.R."/>
            <person name="Drigo B."/>
        </authorList>
    </citation>
    <scope>NUCLEOTIDE SEQUENCE [LARGE SCALE GENOMIC DNA]</scope>
    <source>
        <strain evidence="10 11">TWI391</strain>
    </source>
</reference>
<dbReference type="InterPro" id="IPR036097">
    <property type="entry name" value="HisK_dim/P_sf"/>
</dbReference>
<evidence type="ECO:0000256" key="7">
    <source>
        <dbReference type="ARBA" id="ARBA00022989"/>
    </source>
</evidence>
<keyword evidence="5 8" id="KW-0812">Transmembrane</keyword>
<dbReference type="Pfam" id="PF02518">
    <property type="entry name" value="HATPase_c"/>
    <property type="match status" value="1"/>
</dbReference>
<keyword evidence="6 10" id="KW-0418">Kinase</keyword>
<evidence type="ECO:0000256" key="3">
    <source>
        <dbReference type="ARBA" id="ARBA00022553"/>
    </source>
</evidence>
<dbReference type="Pfam" id="PF00512">
    <property type="entry name" value="HisKA"/>
    <property type="match status" value="1"/>
</dbReference>
<gene>
    <name evidence="10" type="ORF">ABE541_01500</name>
</gene>
<dbReference type="SUPFAM" id="SSF47384">
    <property type="entry name" value="Homodimeric domain of signal transducing histidine kinase"/>
    <property type="match status" value="1"/>
</dbReference>
<feature type="transmembrane region" description="Helical" evidence="8">
    <location>
        <begin position="7"/>
        <end position="30"/>
    </location>
</feature>
<proteinExistence type="predicted"/>
<dbReference type="Gene3D" id="6.10.340.10">
    <property type="match status" value="1"/>
</dbReference>
<evidence type="ECO:0000256" key="4">
    <source>
        <dbReference type="ARBA" id="ARBA00022679"/>
    </source>
</evidence>
<dbReference type="SUPFAM" id="SSF55874">
    <property type="entry name" value="ATPase domain of HSP90 chaperone/DNA topoisomerase II/histidine kinase"/>
    <property type="match status" value="1"/>
</dbReference>
<dbReference type="SMART" id="SM00387">
    <property type="entry name" value="HATPase_c"/>
    <property type="match status" value="1"/>
</dbReference>
<accession>A0ABV0BMF8</accession>
<feature type="transmembrane region" description="Helical" evidence="8">
    <location>
        <begin position="152"/>
        <end position="176"/>
    </location>
</feature>
<dbReference type="GO" id="GO:0016301">
    <property type="term" value="F:kinase activity"/>
    <property type="evidence" value="ECO:0007669"/>
    <property type="project" value="UniProtKB-KW"/>
</dbReference>
<evidence type="ECO:0000256" key="5">
    <source>
        <dbReference type="ARBA" id="ARBA00022692"/>
    </source>
</evidence>
<dbReference type="Gene3D" id="1.10.287.130">
    <property type="match status" value="1"/>
</dbReference>
<dbReference type="EMBL" id="JBDJNQ010000001">
    <property type="protein sequence ID" value="MEN5375926.1"/>
    <property type="molecule type" value="Genomic_DNA"/>
</dbReference>
<keyword evidence="4" id="KW-0808">Transferase</keyword>
<evidence type="ECO:0000313" key="10">
    <source>
        <dbReference type="EMBL" id="MEN5375926.1"/>
    </source>
</evidence>
<dbReference type="RefSeq" id="WP_183915421.1">
    <property type="nucleotide sequence ID" value="NZ_JBDJLH010000005.1"/>
</dbReference>
<dbReference type="SMART" id="SM00388">
    <property type="entry name" value="HisKA"/>
    <property type="match status" value="1"/>
</dbReference>
<dbReference type="Gene3D" id="3.30.565.10">
    <property type="entry name" value="Histidine kinase-like ATPase, C-terminal domain"/>
    <property type="match status" value="1"/>
</dbReference>
<dbReference type="Proteomes" id="UP001409291">
    <property type="component" value="Unassembled WGS sequence"/>
</dbReference>
<protein>
    <recommendedName>
        <fullName evidence="2">histidine kinase</fullName>
        <ecNumber evidence="2">2.7.13.3</ecNumber>
    </recommendedName>
</protein>